<protein>
    <recommendedName>
        <fullName evidence="3">DUF4129 domain-containing protein</fullName>
    </recommendedName>
</protein>
<name>A0ABX8QYY2_9ACTN</name>
<evidence type="ECO:0008006" key="3">
    <source>
        <dbReference type="Google" id="ProtNLM"/>
    </source>
</evidence>
<evidence type="ECO:0000313" key="1">
    <source>
        <dbReference type="EMBL" id="QXJ24055.1"/>
    </source>
</evidence>
<proteinExistence type="predicted"/>
<dbReference type="RefSeq" id="WP_231329750.1">
    <property type="nucleotide sequence ID" value="NZ_CP059572.1"/>
</dbReference>
<reference evidence="1" key="1">
    <citation type="submission" date="2020-07" db="EMBL/GenBank/DDBJ databases">
        <authorList>
            <person name="Tarantini F.S."/>
            <person name="Hong K.W."/>
            <person name="Chan K.G."/>
        </authorList>
    </citation>
    <scope>NUCLEOTIDE SEQUENCE</scope>
    <source>
        <strain evidence="1">32-07</strain>
    </source>
</reference>
<evidence type="ECO:0000313" key="2">
    <source>
        <dbReference type="Proteomes" id="UP001049518"/>
    </source>
</evidence>
<organism evidence="1 2">
    <name type="scientific">Actinomadura graeca</name>
    <dbReference type="NCBI Taxonomy" id="2750812"/>
    <lineage>
        <taxon>Bacteria</taxon>
        <taxon>Bacillati</taxon>
        <taxon>Actinomycetota</taxon>
        <taxon>Actinomycetes</taxon>
        <taxon>Streptosporangiales</taxon>
        <taxon>Thermomonosporaceae</taxon>
        <taxon>Actinomadura</taxon>
    </lineage>
</organism>
<dbReference type="EMBL" id="CP059572">
    <property type="protein sequence ID" value="QXJ24055.1"/>
    <property type="molecule type" value="Genomic_DNA"/>
</dbReference>
<gene>
    <name evidence="1" type="ORF">AGRA3207_005306</name>
</gene>
<dbReference type="Proteomes" id="UP001049518">
    <property type="component" value="Chromosome"/>
</dbReference>
<sequence>MSEELTQLARLFREHGLAAGECPGPSQAVTNPVSSSLREVVSCPTDRYLTNWGYEVGERGQVRAMADRLALLLGGPGGEAR</sequence>
<keyword evidence="2" id="KW-1185">Reference proteome</keyword>
<accession>A0ABX8QYY2</accession>